<dbReference type="SUPFAM" id="SSF103657">
    <property type="entry name" value="BAR/IMD domain-like"/>
    <property type="match status" value="1"/>
</dbReference>
<evidence type="ECO:0000256" key="3">
    <source>
        <dbReference type="ARBA" id="ARBA00022490"/>
    </source>
</evidence>
<dbReference type="SMART" id="SM00326">
    <property type="entry name" value="SH3"/>
    <property type="match status" value="1"/>
</dbReference>
<dbReference type="Proteomes" id="UP001642540">
    <property type="component" value="Unassembled WGS sequence"/>
</dbReference>
<feature type="region of interest" description="Disordered" evidence="5">
    <location>
        <begin position="251"/>
        <end position="324"/>
    </location>
</feature>
<organism evidence="8 9">
    <name type="scientific">Orchesella dallaii</name>
    <dbReference type="NCBI Taxonomy" id="48710"/>
    <lineage>
        <taxon>Eukaryota</taxon>
        <taxon>Metazoa</taxon>
        <taxon>Ecdysozoa</taxon>
        <taxon>Arthropoda</taxon>
        <taxon>Hexapoda</taxon>
        <taxon>Collembola</taxon>
        <taxon>Entomobryomorpha</taxon>
        <taxon>Entomobryoidea</taxon>
        <taxon>Orchesellidae</taxon>
        <taxon>Orchesellinae</taxon>
        <taxon>Orchesella</taxon>
    </lineage>
</organism>
<feature type="compositionally biased region" description="Pro residues" evidence="5">
    <location>
        <begin position="345"/>
        <end position="354"/>
    </location>
</feature>
<reference evidence="8 9" key="1">
    <citation type="submission" date="2024-08" db="EMBL/GenBank/DDBJ databases">
        <authorList>
            <person name="Cucini C."/>
            <person name="Frati F."/>
        </authorList>
    </citation>
    <scope>NUCLEOTIDE SEQUENCE [LARGE SCALE GENOMIC DNA]</scope>
</reference>
<dbReference type="InterPro" id="IPR003005">
    <property type="entry name" value="Amphiphysin"/>
</dbReference>
<dbReference type="PANTHER" id="PTHR46514:SF3">
    <property type="entry name" value="AMPHIPHYSIN"/>
    <property type="match status" value="1"/>
</dbReference>
<evidence type="ECO:0000256" key="4">
    <source>
        <dbReference type="PROSITE-ProRule" id="PRU00192"/>
    </source>
</evidence>
<evidence type="ECO:0000259" key="6">
    <source>
        <dbReference type="PROSITE" id="PS50002"/>
    </source>
</evidence>
<dbReference type="EMBL" id="CAXLJM020000016">
    <property type="protein sequence ID" value="CAL8082875.1"/>
    <property type="molecule type" value="Genomic_DNA"/>
</dbReference>
<evidence type="ECO:0000256" key="5">
    <source>
        <dbReference type="SAM" id="MobiDB-lite"/>
    </source>
</evidence>
<gene>
    <name evidence="8" type="ORF">ODALV1_LOCUS5338</name>
</gene>
<feature type="compositionally biased region" description="Polar residues" evidence="5">
    <location>
        <begin position="295"/>
        <end position="314"/>
    </location>
</feature>
<evidence type="ECO:0000256" key="1">
    <source>
        <dbReference type="ARBA" id="ARBA00004496"/>
    </source>
</evidence>
<accession>A0ABP1PZ12</accession>
<dbReference type="Pfam" id="PF14604">
    <property type="entry name" value="SH3_9"/>
    <property type="match status" value="1"/>
</dbReference>
<dbReference type="PRINTS" id="PR01251">
    <property type="entry name" value="AMPHIPHYSIN"/>
</dbReference>
<evidence type="ECO:0008006" key="10">
    <source>
        <dbReference type="Google" id="ProtNLM"/>
    </source>
</evidence>
<evidence type="ECO:0000313" key="9">
    <source>
        <dbReference type="Proteomes" id="UP001642540"/>
    </source>
</evidence>
<dbReference type="Gene3D" id="1.20.1270.60">
    <property type="entry name" value="Arfaptin homology (AH) domain/BAR domain"/>
    <property type="match status" value="1"/>
</dbReference>
<evidence type="ECO:0000313" key="8">
    <source>
        <dbReference type="EMBL" id="CAL8082875.1"/>
    </source>
</evidence>
<feature type="compositionally biased region" description="Low complexity" evidence="5">
    <location>
        <begin position="275"/>
        <end position="291"/>
    </location>
</feature>
<evidence type="ECO:0000259" key="7">
    <source>
        <dbReference type="PROSITE" id="PS51021"/>
    </source>
</evidence>
<feature type="domain" description="SH3" evidence="6">
    <location>
        <begin position="405"/>
        <end position="468"/>
    </location>
</feature>
<dbReference type="Pfam" id="PF03114">
    <property type="entry name" value="BAR"/>
    <property type="match status" value="1"/>
</dbReference>
<dbReference type="InterPro" id="IPR004148">
    <property type="entry name" value="BAR_dom"/>
</dbReference>
<dbReference type="SUPFAM" id="SSF50044">
    <property type="entry name" value="SH3-domain"/>
    <property type="match status" value="1"/>
</dbReference>
<dbReference type="PANTHER" id="PTHR46514">
    <property type="entry name" value="AMPHIPHYSIN"/>
    <property type="match status" value="1"/>
</dbReference>
<proteinExistence type="predicted"/>
<name>A0ABP1PZ12_9HEXA</name>
<dbReference type="PROSITE" id="PS51021">
    <property type="entry name" value="BAR"/>
    <property type="match status" value="1"/>
</dbReference>
<evidence type="ECO:0000256" key="2">
    <source>
        <dbReference type="ARBA" id="ARBA00022443"/>
    </source>
</evidence>
<feature type="compositionally biased region" description="Polar residues" evidence="5">
    <location>
        <begin position="356"/>
        <end position="365"/>
    </location>
</feature>
<keyword evidence="2 4" id="KW-0728">SH3 domain</keyword>
<feature type="region of interest" description="Disordered" evidence="5">
    <location>
        <begin position="337"/>
        <end position="406"/>
    </location>
</feature>
<comment type="caution">
    <text evidence="8">The sequence shown here is derived from an EMBL/GenBank/DDBJ whole genome shotgun (WGS) entry which is preliminary data.</text>
</comment>
<feature type="domain" description="BAR" evidence="7">
    <location>
        <begin position="24"/>
        <end position="240"/>
    </location>
</feature>
<dbReference type="InterPro" id="IPR027267">
    <property type="entry name" value="AH/BAR_dom_sf"/>
</dbReference>
<dbReference type="PROSITE" id="PS50002">
    <property type="entry name" value="SH3"/>
    <property type="match status" value="1"/>
</dbReference>
<comment type="subcellular location">
    <subcellularLocation>
        <location evidence="1">Cytoplasm</location>
    </subcellularLocation>
</comment>
<protein>
    <recommendedName>
        <fullName evidence="10">Endophilin-A</fullName>
    </recommendedName>
</protein>
<dbReference type="InterPro" id="IPR001452">
    <property type="entry name" value="SH3_domain"/>
</dbReference>
<sequence>MSTMVDSKIGKTFQRSVGRAKEKILQNLGKVDRTADEILDDHITNFSKQQYAATRLQKELNNYIRCIRACSTSSRALLEAVNEVYEPEWGGKELLTVNSQSVELLWNDFAHRLAEQVLIPLNTYQGQFPETRKKIEKRGRKLVDFDGERHALQAMQSNPRRAEAKLARQRESLEAAKRTYEVLNSELHEELPALFNSRIVFLVSAMSTLFASEHIFHSESSKVFTELEGIVEKLAKESGKGTLNFQVPSNAVLNNTSDSPKDAKNGSVSPVSKASSIPSTPVTPTSPVSKLPVEETSSITSNGVAKSNGSIKSDTNTETKSELAQPVNGVEAAATHNNTDSANPVIPPSTPPALPDSSTSPSASTVDGRIDKPKEPTVNGENAQSDDAATKATTTPTTPEREEPGVLYRVRATYRYQKEDVDELSFDAGEIIRVIEYDDPEEQEEGWLMGIKDNGEKGMFPANFTRPI</sequence>
<keyword evidence="9" id="KW-1185">Reference proteome</keyword>
<dbReference type="Gene3D" id="2.30.30.40">
    <property type="entry name" value="SH3 Domains"/>
    <property type="match status" value="1"/>
</dbReference>
<dbReference type="SMART" id="SM00721">
    <property type="entry name" value="BAR"/>
    <property type="match status" value="1"/>
</dbReference>
<dbReference type="CDD" id="cd11790">
    <property type="entry name" value="SH3_Amphiphysin"/>
    <property type="match status" value="1"/>
</dbReference>
<dbReference type="InterPro" id="IPR036028">
    <property type="entry name" value="SH3-like_dom_sf"/>
</dbReference>
<keyword evidence="3" id="KW-0963">Cytoplasm</keyword>